<dbReference type="RefSeq" id="WP_380603670.1">
    <property type="nucleotide sequence ID" value="NZ_JBHSDU010000015.1"/>
</dbReference>
<proteinExistence type="predicted"/>
<dbReference type="InterPro" id="IPR010037">
    <property type="entry name" value="FkbH_domain"/>
</dbReference>
<protein>
    <submittedName>
        <fullName evidence="1">HAD-IIIC family phosphatase</fullName>
    </submittedName>
</protein>
<dbReference type="NCBIfam" id="TIGR01681">
    <property type="entry name" value="HAD-SF-IIIC"/>
    <property type="match status" value="1"/>
</dbReference>
<dbReference type="Gene3D" id="3.40.630.30">
    <property type="match status" value="1"/>
</dbReference>
<dbReference type="Gene3D" id="3.40.50.1110">
    <property type="entry name" value="SGNH hydrolase"/>
    <property type="match status" value="1"/>
</dbReference>
<dbReference type="EMBL" id="JBHSDU010000015">
    <property type="protein sequence ID" value="MFC4313393.1"/>
    <property type="molecule type" value="Genomic_DNA"/>
</dbReference>
<dbReference type="InterPro" id="IPR010033">
    <property type="entry name" value="HAD_SF_ppase_IIIC"/>
</dbReference>
<dbReference type="SUPFAM" id="SSF56784">
    <property type="entry name" value="HAD-like"/>
    <property type="match status" value="1"/>
</dbReference>
<accession>A0ABV8T0K1</accession>
<name>A0ABV8T0K1_9GAMM</name>
<reference evidence="2" key="1">
    <citation type="journal article" date="2019" name="Int. J. Syst. Evol. Microbiol.">
        <title>The Global Catalogue of Microorganisms (GCM) 10K type strain sequencing project: providing services to taxonomists for standard genome sequencing and annotation.</title>
        <authorList>
            <consortium name="The Broad Institute Genomics Platform"/>
            <consortium name="The Broad Institute Genome Sequencing Center for Infectious Disease"/>
            <person name="Wu L."/>
            <person name="Ma J."/>
        </authorList>
    </citation>
    <scope>NUCLEOTIDE SEQUENCE [LARGE SCALE GENOMIC DNA]</scope>
    <source>
        <strain evidence="2">CGMCC 1.10759</strain>
    </source>
</reference>
<dbReference type="InterPro" id="IPR023214">
    <property type="entry name" value="HAD_sf"/>
</dbReference>
<evidence type="ECO:0000313" key="2">
    <source>
        <dbReference type="Proteomes" id="UP001595904"/>
    </source>
</evidence>
<dbReference type="InterPro" id="IPR036412">
    <property type="entry name" value="HAD-like_sf"/>
</dbReference>
<comment type="caution">
    <text evidence="1">The sequence shown here is derived from an EMBL/GenBank/DDBJ whole genome shotgun (WGS) entry which is preliminary data.</text>
</comment>
<dbReference type="Gene3D" id="3.40.50.1000">
    <property type="entry name" value="HAD superfamily/HAD-like"/>
    <property type="match status" value="1"/>
</dbReference>
<dbReference type="SUPFAM" id="SSF55729">
    <property type="entry name" value="Acyl-CoA N-acyltransferases (Nat)"/>
    <property type="match status" value="1"/>
</dbReference>
<sequence length="586" mass="64971">MIFPSLALIEEERSRPVEGLRPFSCAVLSNVTIDLLEPYLAYAARREGIDLTVVKGDFDNILQEAMGGGSGAVSEGVHAIVVALWLPAFSKTLGFEFAQASPAMVADEIARVGDYCAVTIRALRERSAVPILWMSFERPAWPAYGIADATMPVSHSRSIEELNASVAEKLREAGNAYLLDLAACQQRIGANNFYDWRYWHLTSAPFTREALGEMALRTLGYLRALTGRTKKCLVIDCDNTLWGGIVGEDGLDGIKLGDASHGSAYRDFQREIVNLYHRGVVLAVCSKNNLADVTEVFQKHPGMLLREEHIAVMRVNWEDKAANIRAIAAELNLGLDAMVFVDDSEFEANLVRSMLPEVEVLLVSPKQPARNWQILAECGLFDSLQLSEEDRQRGQMYRAEAKRKELMAATVDLSEYLRSLQMRIEARATQGDELERAAQLTQRTNQFNLTTVRLTRDELEERLASGEYILRSLRLTDRFGDYGTIGFALIRTGETAVIELFLMSCRALGRGVETAFLSTCVAEARKAGARTVIGRYVPSKKNGQVAGFFSAHGFVPDQEDGGVKTFRFDLGTGDIKIPEHFSGLEH</sequence>
<dbReference type="NCBIfam" id="TIGR01686">
    <property type="entry name" value="FkbH"/>
    <property type="match status" value="1"/>
</dbReference>
<organism evidence="1 2">
    <name type="scientific">Steroidobacter flavus</name>
    <dbReference type="NCBI Taxonomy" id="1842136"/>
    <lineage>
        <taxon>Bacteria</taxon>
        <taxon>Pseudomonadati</taxon>
        <taxon>Pseudomonadota</taxon>
        <taxon>Gammaproteobacteria</taxon>
        <taxon>Steroidobacterales</taxon>
        <taxon>Steroidobacteraceae</taxon>
        <taxon>Steroidobacter</taxon>
    </lineage>
</organism>
<keyword evidence="2" id="KW-1185">Reference proteome</keyword>
<evidence type="ECO:0000313" key="1">
    <source>
        <dbReference type="EMBL" id="MFC4313393.1"/>
    </source>
</evidence>
<dbReference type="InterPro" id="IPR016181">
    <property type="entry name" value="Acyl_CoA_acyltransferase"/>
</dbReference>
<dbReference type="InterPro" id="IPR036514">
    <property type="entry name" value="SGNH_hydro_sf"/>
</dbReference>
<gene>
    <name evidence="1" type="ORF">ACFPN2_30230</name>
</gene>
<dbReference type="Proteomes" id="UP001595904">
    <property type="component" value="Unassembled WGS sequence"/>
</dbReference>